<sequence length="143" mass="15333">MINWFPIFIAMVLASSALTMAEEGNNALLQWSSFTNNHHASAGFAKRIHCGVSIHNVYACLRSSFMKIPTHQHNLLHAATDCCTNIADYRNRCGDFPIGKLETFIFPALLFKQCSVGASDPPSPAPDAAAGPAADIAGADVEV</sequence>
<keyword evidence="2" id="KW-1185">Reference proteome</keyword>
<protein>
    <submittedName>
        <fullName evidence="1">Uncharacterized protein</fullName>
    </submittedName>
</protein>
<dbReference type="Proteomes" id="UP001056120">
    <property type="component" value="Linkage Group LG09"/>
</dbReference>
<reference evidence="2" key="1">
    <citation type="journal article" date="2022" name="Mol. Ecol. Resour.">
        <title>The genomes of chicory, endive, great burdock and yacon provide insights into Asteraceae palaeo-polyploidization history and plant inulin production.</title>
        <authorList>
            <person name="Fan W."/>
            <person name="Wang S."/>
            <person name="Wang H."/>
            <person name="Wang A."/>
            <person name="Jiang F."/>
            <person name="Liu H."/>
            <person name="Zhao H."/>
            <person name="Xu D."/>
            <person name="Zhang Y."/>
        </authorList>
    </citation>
    <scope>NUCLEOTIDE SEQUENCE [LARGE SCALE GENOMIC DNA]</scope>
    <source>
        <strain evidence="2">cv. Yunnan</strain>
    </source>
</reference>
<name>A0ACB9I8W5_9ASTR</name>
<accession>A0ACB9I8W5</accession>
<comment type="caution">
    <text evidence="1">The sequence shown here is derived from an EMBL/GenBank/DDBJ whole genome shotgun (WGS) entry which is preliminary data.</text>
</comment>
<evidence type="ECO:0000313" key="2">
    <source>
        <dbReference type="Proteomes" id="UP001056120"/>
    </source>
</evidence>
<reference evidence="1 2" key="2">
    <citation type="journal article" date="2022" name="Mol. Ecol. Resour.">
        <title>The genomes of chicory, endive, great burdock and yacon provide insights into Asteraceae paleo-polyploidization history and plant inulin production.</title>
        <authorList>
            <person name="Fan W."/>
            <person name="Wang S."/>
            <person name="Wang H."/>
            <person name="Wang A."/>
            <person name="Jiang F."/>
            <person name="Liu H."/>
            <person name="Zhao H."/>
            <person name="Xu D."/>
            <person name="Zhang Y."/>
        </authorList>
    </citation>
    <scope>NUCLEOTIDE SEQUENCE [LARGE SCALE GENOMIC DNA]</scope>
    <source>
        <strain evidence="2">cv. Yunnan</strain>
        <tissue evidence="1">Leaves</tissue>
    </source>
</reference>
<evidence type="ECO:0000313" key="1">
    <source>
        <dbReference type="EMBL" id="KAI3804684.1"/>
    </source>
</evidence>
<organism evidence="1 2">
    <name type="scientific">Smallanthus sonchifolius</name>
    <dbReference type="NCBI Taxonomy" id="185202"/>
    <lineage>
        <taxon>Eukaryota</taxon>
        <taxon>Viridiplantae</taxon>
        <taxon>Streptophyta</taxon>
        <taxon>Embryophyta</taxon>
        <taxon>Tracheophyta</taxon>
        <taxon>Spermatophyta</taxon>
        <taxon>Magnoliopsida</taxon>
        <taxon>eudicotyledons</taxon>
        <taxon>Gunneridae</taxon>
        <taxon>Pentapetalae</taxon>
        <taxon>asterids</taxon>
        <taxon>campanulids</taxon>
        <taxon>Asterales</taxon>
        <taxon>Asteraceae</taxon>
        <taxon>Asteroideae</taxon>
        <taxon>Heliantheae alliance</taxon>
        <taxon>Millerieae</taxon>
        <taxon>Smallanthus</taxon>
    </lineage>
</organism>
<proteinExistence type="predicted"/>
<dbReference type="EMBL" id="CM042026">
    <property type="protein sequence ID" value="KAI3804684.1"/>
    <property type="molecule type" value="Genomic_DNA"/>
</dbReference>
<gene>
    <name evidence="1" type="ORF">L1987_26415</name>
</gene>